<dbReference type="PANTHER" id="PTHR13696:SF52">
    <property type="entry name" value="PARA FAMILY PROTEIN CT_582"/>
    <property type="match status" value="1"/>
</dbReference>
<evidence type="ECO:0000313" key="3">
    <source>
        <dbReference type="Proteomes" id="UP000663722"/>
    </source>
</evidence>
<dbReference type="InterPro" id="IPR025669">
    <property type="entry name" value="AAA_dom"/>
</dbReference>
<dbReference type="InterPro" id="IPR050678">
    <property type="entry name" value="DNA_Partitioning_ATPase"/>
</dbReference>
<dbReference type="AlphaFoldDB" id="A0A975GRR3"/>
<dbReference type="CDD" id="cd02042">
    <property type="entry name" value="ParAB_family"/>
    <property type="match status" value="1"/>
</dbReference>
<dbReference type="EMBL" id="CP061800">
    <property type="protein sequence ID" value="QTA91200.1"/>
    <property type="molecule type" value="Genomic_DNA"/>
</dbReference>
<dbReference type="Proteomes" id="UP000663722">
    <property type="component" value="Chromosome"/>
</dbReference>
<protein>
    <submittedName>
        <fullName evidence="2">Chromosome partitioning protein</fullName>
    </submittedName>
</protein>
<gene>
    <name evidence="2" type="primary">parA</name>
    <name evidence="2" type="ORF">dnm_072650</name>
</gene>
<name>A0A975GRR3_9BACT</name>
<feature type="domain" description="AAA" evidence="1">
    <location>
        <begin position="3"/>
        <end position="177"/>
    </location>
</feature>
<dbReference type="SUPFAM" id="SSF52540">
    <property type="entry name" value="P-loop containing nucleoside triphosphate hydrolases"/>
    <property type="match status" value="1"/>
</dbReference>
<dbReference type="Gene3D" id="3.40.50.300">
    <property type="entry name" value="P-loop containing nucleotide triphosphate hydrolases"/>
    <property type="match status" value="1"/>
</dbReference>
<evidence type="ECO:0000259" key="1">
    <source>
        <dbReference type="Pfam" id="PF13614"/>
    </source>
</evidence>
<dbReference type="FunFam" id="3.40.50.300:FF:000285">
    <property type="entry name" value="Sporulation initiation inhibitor Soj"/>
    <property type="match status" value="1"/>
</dbReference>
<dbReference type="PANTHER" id="PTHR13696">
    <property type="entry name" value="P-LOOP CONTAINING NUCLEOSIDE TRIPHOSPHATE HYDROLASE"/>
    <property type="match status" value="1"/>
</dbReference>
<proteinExistence type="predicted"/>
<reference evidence="2" key="1">
    <citation type="journal article" date="2021" name="Microb. Physiol.">
        <title>Proteogenomic Insights into the Physiology of Marine, Sulfate-Reducing, Filamentous Desulfonema limicola and Desulfonema magnum.</title>
        <authorList>
            <person name="Schnaars V."/>
            <person name="Wohlbrand L."/>
            <person name="Scheve S."/>
            <person name="Hinrichs C."/>
            <person name="Reinhardt R."/>
            <person name="Rabus R."/>
        </authorList>
    </citation>
    <scope>NUCLEOTIDE SEQUENCE</scope>
    <source>
        <strain evidence="2">4be13</strain>
    </source>
</reference>
<organism evidence="2 3">
    <name type="scientific">Desulfonema magnum</name>
    <dbReference type="NCBI Taxonomy" id="45655"/>
    <lineage>
        <taxon>Bacteria</taxon>
        <taxon>Pseudomonadati</taxon>
        <taxon>Thermodesulfobacteriota</taxon>
        <taxon>Desulfobacteria</taxon>
        <taxon>Desulfobacterales</taxon>
        <taxon>Desulfococcaceae</taxon>
        <taxon>Desulfonema</taxon>
    </lineage>
</organism>
<evidence type="ECO:0000313" key="2">
    <source>
        <dbReference type="EMBL" id="QTA91200.1"/>
    </source>
</evidence>
<dbReference type="InterPro" id="IPR027417">
    <property type="entry name" value="P-loop_NTPase"/>
</dbReference>
<dbReference type="KEGG" id="dmm:dnm_072650"/>
<dbReference type="RefSeq" id="WP_207679075.1">
    <property type="nucleotide sequence ID" value="NZ_CP061800.1"/>
</dbReference>
<dbReference type="Pfam" id="PF13614">
    <property type="entry name" value="AAA_31"/>
    <property type="match status" value="1"/>
</dbReference>
<accession>A0A975GRR3</accession>
<sequence>MGHIICIASLKGGVGKTTTAVNLSAAFASGGEKTLLIDCDPQGSATTGVGFNKQKLTKTLYDALSGKVLIEDTVLDTHLEHLKAIPVHSEFFRAEMELMSKPEKENILRNLLTRFKDHYDHIIIDTPPSLSLVSINAMTAADFLLIPLQCEFLAYESLIQLLQFVRLIKKKLNPDLRLAGILLTMYDMGEKTSRQIAKNARSHLKNAVFRTVIPRSVQLREASSVGRPILLLDPESVGAQSYFKLAEEIMARRAKDENHKKDSYLSFPGH</sequence>
<keyword evidence="3" id="KW-1185">Reference proteome</keyword>